<evidence type="ECO:0000256" key="1">
    <source>
        <dbReference type="ARBA" id="ARBA00023015"/>
    </source>
</evidence>
<evidence type="ECO:0000256" key="3">
    <source>
        <dbReference type="ARBA" id="ARBA00023159"/>
    </source>
</evidence>
<dbReference type="InterPro" id="IPR018060">
    <property type="entry name" value="HTH_AraC"/>
</dbReference>
<dbReference type="InterPro" id="IPR003313">
    <property type="entry name" value="AraC-bd"/>
</dbReference>
<dbReference type="PRINTS" id="PR00032">
    <property type="entry name" value="HTHARAC"/>
</dbReference>
<reference evidence="8" key="1">
    <citation type="submission" date="2016-08" db="EMBL/GenBank/DDBJ databases">
        <authorList>
            <person name="Varghese N."/>
            <person name="Submissions Spin"/>
        </authorList>
    </citation>
    <scope>NUCLEOTIDE SEQUENCE [LARGE SCALE GENOMIC DNA]</scope>
    <source>
        <strain evidence="8">HAMBI 2975</strain>
    </source>
</reference>
<keyword evidence="4" id="KW-0804">Transcription</keyword>
<evidence type="ECO:0000313" key="8">
    <source>
        <dbReference type="Proteomes" id="UP000199101"/>
    </source>
</evidence>
<evidence type="ECO:0000256" key="5">
    <source>
        <dbReference type="SAM" id="MobiDB-lite"/>
    </source>
</evidence>
<dbReference type="InterPro" id="IPR009057">
    <property type="entry name" value="Homeodomain-like_sf"/>
</dbReference>
<dbReference type="RefSeq" id="WP_092713255.1">
    <property type="nucleotide sequence ID" value="NZ_FMAG01000004.1"/>
</dbReference>
<dbReference type="Proteomes" id="UP000199101">
    <property type="component" value="Unassembled WGS sequence"/>
</dbReference>
<dbReference type="SUPFAM" id="SSF46689">
    <property type="entry name" value="Homeodomain-like"/>
    <property type="match status" value="1"/>
</dbReference>
<organism evidence="7 8">
    <name type="scientific">Rhizobium multihospitium</name>
    <dbReference type="NCBI Taxonomy" id="410764"/>
    <lineage>
        <taxon>Bacteria</taxon>
        <taxon>Pseudomonadati</taxon>
        <taxon>Pseudomonadota</taxon>
        <taxon>Alphaproteobacteria</taxon>
        <taxon>Hyphomicrobiales</taxon>
        <taxon>Rhizobiaceae</taxon>
        <taxon>Rhizobium/Agrobacterium group</taxon>
        <taxon>Rhizobium</taxon>
    </lineage>
</organism>
<dbReference type="SUPFAM" id="SSF51215">
    <property type="entry name" value="Regulatory protein AraC"/>
    <property type="match status" value="1"/>
</dbReference>
<dbReference type="PROSITE" id="PS00041">
    <property type="entry name" value="HTH_ARAC_FAMILY_1"/>
    <property type="match status" value="1"/>
</dbReference>
<gene>
    <name evidence="7" type="ORF">GA0061103_4544</name>
</gene>
<evidence type="ECO:0000256" key="4">
    <source>
        <dbReference type="ARBA" id="ARBA00023163"/>
    </source>
</evidence>
<evidence type="ECO:0000256" key="2">
    <source>
        <dbReference type="ARBA" id="ARBA00023125"/>
    </source>
</evidence>
<proteinExistence type="predicted"/>
<keyword evidence="2 7" id="KW-0238">DNA-binding</keyword>
<dbReference type="InterPro" id="IPR018062">
    <property type="entry name" value="HTH_AraC-typ_CS"/>
</dbReference>
<keyword evidence="3" id="KW-0010">Activator</keyword>
<dbReference type="InterPro" id="IPR020449">
    <property type="entry name" value="Tscrpt_reg_AraC-type_HTH"/>
</dbReference>
<dbReference type="Pfam" id="PF02311">
    <property type="entry name" value="AraC_binding"/>
    <property type="match status" value="1"/>
</dbReference>
<sequence>MSKPSNSVEREALITSAGGFLIEQHIADAMSAAHWHDHVELNLLMEGQMTYIFNGRQEQVEAGRLVLFWAAIPHRTIAVTPNAPLICIYLPLVDFLSLPIDRNVRQSIMQGRFSADTRPYPADAVLLPQWMADWEHGDTARRRLILDEVKLRIRRFVLDAPDDNHDFARRRSTPAVSIAVQRTETLTDLIHTRYCEPVSLPMLAELAGIHPSTANKIFRSVLGIPVNEYLTRYRLARAMQQLAETNSPILQIAYDCGFGSSSRFYDIFKRRTGTTPRLFRSSLGRDGGTDESDAMPSLNI</sequence>
<keyword evidence="8" id="KW-1185">Reference proteome</keyword>
<dbReference type="STRING" id="410764.GA0061103_4544"/>
<dbReference type="PANTHER" id="PTHR43280">
    <property type="entry name" value="ARAC-FAMILY TRANSCRIPTIONAL REGULATOR"/>
    <property type="match status" value="1"/>
</dbReference>
<dbReference type="OrthoDB" id="345413at2"/>
<feature type="domain" description="HTH araC/xylS-type" evidence="6">
    <location>
        <begin position="184"/>
        <end position="282"/>
    </location>
</feature>
<dbReference type="PROSITE" id="PS01124">
    <property type="entry name" value="HTH_ARAC_FAMILY_2"/>
    <property type="match status" value="1"/>
</dbReference>
<dbReference type="AlphaFoldDB" id="A0A1C3VYY3"/>
<feature type="region of interest" description="Disordered" evidence="5">
    <location>
        <begin position="279"/>
        <end position="300"/>
    </location>
</feature>
<dbReference type="PANTHER" id="PTHR43280:SF27">
    <property type="entry name" value="TRANSCRIPTIONAL REGULATOR MTLR"/>
    <property type="match status" value="1"/>
</dbReference>
<evidence type="ECO:0000259" key="6">
    <source>
        <dbReference type="PROSITE" id="PS01124"/>
    </source>
</evidence>
<protein>
    <submittedName>
        <fullName evidence="7">AraC-type DNA-binding protein</fullName>
    </submittedName>
</protein>
<dbReference type="Gene3D" id="1.10.10.60">
    <property type="entry name" value="Homeodomain-like"/>
    <property type="match status" value="2"/>
</dbReference>
<accession>A0A1C3VYY3</accession>
<dbReference type="Pfam" id="PF12833">
    <property type="entry name" value="HTH_18"/>
    <property type="match status" value="1"/>
</dbReference>
<dbReference type="GO" id="GO:0043565">
    <property type="term" value="F:sequence-specific DNA binding"/>
    <property type="evidence" value="ECO:0007669"/>
    <property type="project" value="InterPro"/>
</dbReference>
<name>A0A1C3VYY3_9HYPH</name>
<dbReference type="InterPro" id="IPR014710">
    <property type="entry name" value="RmlC-like_jellyroll"/>
</dbReference>
<dbReference type="SMART" id="SM00342">
    <property type="entry name" value="HTH_ARAC"/>
    <property type="match status" value="1"/>
</dbReference>
<evidence type="ECO:0000313" key="7">
    <source>
        <dbReference type="EMBL" id="SCB32943.1"/>
    </source>
</evidence>
<dbReference type="EMBL" id="FMAG01000004">
    <property type="protein sequence ID" value="SCB32943.1"/>
    <property type="molecule type" value="Genomic_DNA"/>
</dbReference>
<keyword evidence="1" id="KW-0805">Transcription regulation</keyword>
<dbReference type="GO" id="GO:0003700">
    <property type="term" value="F:DNA-binding transcription factor activity"/>
    <property type="evidence" value="ECO:0007669"/>
    <property type="project" value="InterPro"/>
</dbReference>
<dbReference type="Gene3D" id="2.60.120.10">
    <property type="entry name" value="Jelly Rolls"/>
    <property type="match status" value="1"/>
</dbReference>
<dbReference type="InterPro" id="IPR037923">
    <property type="entry name" value="HTH-like"/>
</dbReference>